<evidence type="ECO:0000256" key="2">
    <source>
        <dbReference type="ARBA" id="ARBA00022448"/>
    </source>
</evidence>
<sequence length="611" mass="69385">MSGVSSNMLPAYADGQAPAYTDALTSGYTNSQAPVHTDSPSPTILFKDPDVTVSNADTPPLGVPHQEKRFWWQRTRNYDPSAIATLPSVYDDPATAKLYMPRNNWENLHRFDPMARWTWGEEYRLIRKIDVRIMVFTCIMFMALELDRANIAQAISGNMLSDLQMTTNDYNLGNTVFKLAFLCAELPSQLVSKWVGPDRWIPMQITLWSIVASSQFWLHGKTSFLVTRALLGMLQGGFIPDVRVCPYLHICLLPLTLKVVLYLSYFYKHHELSLRLSFFWTSMSIADIIAGLLAAGILNLGHSTAHAGWRWLFLIDGLLTLTIGLLAFVLMPASPTQTASWFRGKSGWFTPREEVIIINRVMRDDPSKGDMHNRQPITPALLWQSICDYDLWPVYILGLIFGIGPTPPKQYLTLILRGLGFDTFHTNLLSIPATALHILTLLGLTYGAEVRGELGLTTMISQVWVFPFLVFMATHDLMKVNKWAAWGILTVLLGYPYPHALQVGWNSRNSNTVRTRTVSAAIYNMSVQASDIIASNIYRKDDAPAYYRGNRQLAIITGCNIIIYILVKVYYVWRNKTRDQKWNAMTTEQQKEYLETTTDEGNKRLDFRFTH</sequence>
<feature type="transmembrane region" description="Helical" evidence="6">
    <location>
        <begin position="553"/>
        <end position="573"/>
    </location>
</feature>
<evidence type="ECO:0000256" key="3">
    <source>
        <dbReference type="ARBA" id="ARBA00022692"/>
    </source>
</evidence>
<keyword evidence="5 6" id="KW-0472">Membrane</keyword>
<evidence type="ECO:0000313" key="8">
    <source>
        <dbReference type="Proteomes" id="UP000033483"/>
    </source>
</evidence>
<evidence type="ECO:0000313" key="7">
    <source>
        <dbReference type="EMBL" id="KKA30057.1"/>
    </source>
</evidence>
<protein>
    <recommendedName>
        <fullName evidence="9">Major facilitator superfamily (MFS) profile domain-containing protein</fullName>
    </recommendedName>
</protein>
<keyword evidence="3 6" id="KW-0812">Transmembrane</keyword>
<gene>
    <name evidence="7" type="ORF">TD95_003581</name>
</gene>
<proteinExistence type="predicted"/>
<evidence type="ECO:0000256" key="6">
    <source>
        <dbReference type="SAM" id="Phobius"/>
    </source>
</evidence>
<feature type="transmembrane region" description="Helical" evidence="6">
    <location>
        <begin position="247"/>
        <end position="266"/>
    </location>
</feature>
<dbReference type="Proteomes" id="UP000033483">
    <property type="component" value="Unassembled WGS sequence"/>
</dbReference>
<dbReference type="PANTHER" id="PTHR43791:SF65">
    <property type="entry name" value="MAJOR FACILITATOR SUPERFAMILY (MFS) PROFILE DOMAIN-CONTAINING PROTEIN-RELATED"/>
    <property type="match status" value="1"/>
</dbReference>
<reference evidence="7 8" key="1">
    <citation type="submission" date="2015-03" db="EMBL/GenBank/DDBJ databases">
        <authorList>
            <person name="Radwan O."/>
            <person name="Al-Naeli F.A."/>
            <person name="Rendon G.A."/>
            <person name="Fields C."/>
        </authorList>
    </citation>
    <scope>NUCLEOTIDE SEQUENCE [LARGE SCALE GENOMIC DNA]</scope>
    <source>
        <strain evidence="7">CR-DP1</strain>
    </source>
</reference>
<comment type="subcellular location">
    <subcellularLocation>
        <location evidence="1">Membrane</location>
        <topology evidence="1">Multi-pass membrane protein</topology>
    </subcellularLocation>
</comment>
<dbReference type="PANTHER" id="PTHR43791">
    <property type="entry name" value="PERMEASE-RELATED"/>
    <property type="match status" value="1"/>
</dbReference>
<feature type="transmembrane region" description="Helical" evidence="6">
    <location>
        <begin position="427"/>
        <end position="448"/>
    </location>
</feature>
<feature type="transmembrane region" description="Helical" evidence="6">
    <location>
        <begin position="454"/>
        <end position="473"/>
    </location>
</feature>
<evidence type="ECO:0000256" key="4">
    <source>
        <dbReference type="ARBA" id="ARBA00022989"/>
    </source>
</evidence>
<dbReference type="FunFam" id="1.20.1250.20:FF:000106">
    <property type="entry name" value="MFS transporter, putative"/>
    <property type="match status" value="1"/>
</dbReference>
<organism evidence="7 8">
    <name type="scientific">Thielaviopsis punctulata</name>
    <dbReference type="NCBI Taxonomy" id="72032"/>
    <lineage>
        <taxon>Eukaryota</taxon>
        <taxon>Fungi</taxon>
        <taxon>Dikarya</taxon>
        <taxon>Ascomycota</taxon>
        <taxon>Pezizomycotina</taxon>
        <taxon>Sordariomycetes</taxon>
        <taxon>Hypocreomycetidae</taxon>
        <taxon>Microascales</taxon>
        <taxon>Ceratocystidaceae</taxon>
        <taxon>Thielaviopsis</taxon>
    </lineage>
</organism>
<name>A0A0F4ZHN4_9PEZI</name>
<evidence type="ECO:0000256" key="1">
    <source>
        <dbReference type="ARBA" id="ARBA00004141"/>
    </source>
</evidence>
<evidence type="ECO:0000256" key="5">
    <source>
        <dbReference type="ARBA" id="ARBA00023136"/>
    </source>
</evidence>
<dbReference type="InterPro" id="IPR036259">
    <property type="entry name" value="MFS_trans_sf"/>
</dbReference>
<dbReference type="AlphaFoldDB" id="A0A0F4ZHN4"/>
<evidence type="ECO:0008006" key="9">
    <source>
        <dbReference type="Google" id="ProtNLM"/>
    </source>
</evidence>
<feature type="transmembrane region" description="Helical" evidence="6">
    <location>
        <begin position="311"/>
        <end position="333"/>
    </location>
</feature>
<dbReference type="GO" id="GO:0016020">
    <property type="term" value="C:membrane"/>
    <property type="evidence" value="ECO:0007669"/>
    <property type="project" value="UniProtKB-SubCell"/>
</dbReference>
<feature type="transmembrane region" description="Helical" evidence="6">
    <location>
        <begin position="278"/>
        <end position="299"/>
    </location>
</feature>
<keyword evidence="2" id="KW-0813">Transport</keyword>
<dbReference type="EMBL" id="LAEV01000574">
    <property type="protein sequence ID" value="KKA30057.1"/>
    <property type="molecule type" value="Genomic_DNA"/>
</dbReference>
<dbReference type="GO" id="GO:0022857">
    <property type="term" value="F:transmembrane transporter activity"/>
    <property type="evidence" value="ECO:0007669"/>
    <property type="project" value="TreeGrafter"/>
</dbReference>
<accession>A0A0F4ZHN4</accession>
<dbReference type="Gene3D" id="1.20.1250.20">
    <property type="entry name" value="MFS general substrate transporter like domains"/>
    <property type="match status" value="1"/>
</dbReference>
<comment type="caution">
    <text evidence="7">The sequence shown here is derived from an EMBL/GenBank/DDBJ whole genome shotgun (WGS) entry which is preliminary data.</text>
</comment>
<keyword evidence="8" id="KW-1185">Reference proteome</keyword>
<dbReference type="SUPFAM" id="SSF103473">
    <property type="entry name" value="MFS general substrate transporter"/>
    <property type="match status" value="1"/>
</dbReference>
<dbReference type="OrthoDB" id="1935484at2759"/>
<keyword evidence="4 6" id="KW-1133">Transmembrane helix</keyword>
<feature type="transmembrane region" description="Helical" evidence="6">
    <location>
        <begin position="480"/>
        <end position="497"/>
    </location>
</feature>